<proteinExistence type="predicted"/>
<name>A0A8J2WVM8_9STRA</name>
<comment type="caution">
    <text evidence="1">The sequence shown here is derived from an EMBL/GenBank/DDBJ whole genome shotgun (WGS) entry which is preliminary data.</text>
</comment>
<reference evidence="1" key="1">
    <citation type="submission" date="2021-11" db="EMBL/GenBank/DDBJ databases">
        <authorList>
            <consortium name="Genoscope - CEA"/>
            <person name="William W."/>
        </authorList>
    </citation>
    <scope>NUCLEOTIDE SEQUENCE</scope>
</reference>
<accession>A0A8J2WVM8</accession>
<evidence type="ECO:0000313" key="2">
    <source>
        <dbReference type="Proteomes" id="UP000789595"/>
    </source>
</evidence>
<gene>
    <name evidence="1" type="ORF">PECAL_3P00790</name>
</gene>
<protein>
    <submittedName>
        <fullName evidence="1">Uncharacterized protein</fullName>
    </submittedName>
</protein>
<dbReference type="OrthoDB" id="237298at2759"/>
<dbReference type="Proteomes" id="UP000789595">
    <property type="component" value="Unassembled WGS sequence"/>
</dbReference>
<dbReference type="EMBL" id="CAKKNE010000003">
    <property type="protein sequence ID" value="CAH0370207.1"/>
    <property type="molecule type" value="Genomic_DNA"/>
</dbReference>
<organism evidence="1 2">
    <name type="scientific">Pelagomonas calceolata</name>
    <dbReference type="NCBI Taxonomy" id="35677"/>
    <lineage>
        <taxon>Eukaryota</taxon>
        <taxon>Sar</taxon>
        <taxon>Stramenopiles</taxon>
        <taxon>Ochrophyta</taxon>
        <taxon>Pelagophyceae</taxon>
        <taxon>Pelagomonadales</taxon>
        <taxon>Pelagomonadaceae</taxon>
        <taxon>Pelagomonas</taxon>
    </lineage>
</organism>
<sequence>MGLPGLFKLEKDSIVANVEIVYGRPDWLCRALKRLLIEVWWDDLQKLDFVVSDADVDCHQYCNPDDRNVAIGVMLKGLGITHCVVRGGIGDTKSRESAPTVDLRRDALEIVIAQLPQDHPAVLALSYLVRPDVRDAAQAVREAPPAIRPFKPVAYSKYSGYLRAQTLRELRDAIDAGSDVVVDQASTVDADKVIGFLAACFPHKRTAARTIDSDIHFFMDMMAYFQKTKKEPARLIYLARKYAAVPAVHMLLCAWLLCGGNDFMVGYIALASRTNKGNATERETFFAMLDQMMAGARPVMSLDELFDFLCATREERIRVVFAFFIENGRVRRGLEAAVELAPTAAARERIIDMFSMVVMSELYEIVEARAALRASALFGHGGAAVLEVLAVPPSVAKMMKDLRDEAETHERRGDVGLRDAERAVRRLARVAAQLEDRFRRTALVISRARDAFARLTVADPTLVRLFAKALTACLSEDEDTVKAALAATGVFDKSGGATNWCVLCGKLEGTGDDCVTIPKQNKDVCKICDTVTWKHNASGAYFKWCKGCKRFHEIHAFAGKISASKCNGARARGRAYMRNYHAALED</sequence>
<dbReference type="AlphaFoldDB" id="A0A8J2WVM8"/>
<evidence type="ECO:0000313" key="1">
    <source>
        <dbReference type="EMBL" id="CAH0370207.1"/>
    </source>
</evidence>
<keyword evidence="2" id="KW-1185">Reference proteome</keyword>